<gene>
    <name evidence="3" type="ORF">J2Z81_001384</name>
</gene>
<comment type="caution">
    <text evidence="3">The sequence shown here is derived from an EMBL/GenBank/DDBJ whole genome shotgun (WGS) entry which is preliminary data.</text>
</comment>
<keyword evidence="1" id="KW-0547">Nucleotide-binding</keyword>
<proteinExistence type="predicted"/>
<protein>
    <recommendedName>
        <fullName evidence="2">ATP-grasp domain-containing protein</fullName>
    </recommendedName>
</protein>
<dbReference type="PROSITE" id="PS50975">
    <property type="entry name" value="ATP_GRASP"/>
    <property type="match status" value="1"/>
</dbReference>
<dbReference type="Pfam" id="PF14398">
    <property type="entry name" value="ATPgrasp_YheCD"/>
    <property type="match status" value="1"/>
</dbReference>
<sequence length="342" mass="39409">MIIGFMRNFRNPTEMAKLTAMLCKSQGMDLIYIRPGDVNIEKHMVKGKMYINSKWISVETGIPKYVDISPYCFKAKNKPIIRYLRNNTFLSDKGKNYISKENLQKSLQKDDEFAHLVIPTIKTENSFSSVEKFLNKYSIIVIKPMGGERGKGVYILTKEDNDSYILGHQKEEKNLSYQELISFFDQFIKDKRYILQKYVTSRTNQGDPFDCRVHAEKNGKGEWVSARNFIRIGIGQKVVSNVNQGGGISDPKPFLKANFGDDWEKIFENLNKLAVTLPKKIEQLRGTHIMSLGMDVGIEKDGSLYLFETNSAPTTKPLRAQAAMLRTEYYKYFMEEKLYKTS</sequence>
<dbReference type="RefSeq" id="WP_226370971.1">
    <property type="nucleotide sequence ID" value="NZ_JAGIKX010000008.1"/>
</dbReference>
<keyword evidence="1" id="KW-0067">ATP-binding</keyword>
<dbReference type="SUPFAM" id="SSF56059">
    <property type="entry name" value="Glutathione synthetase ATP-binding domain-like"/>
    <property type="match status" value="1"/>
</dbReference>
<organism evidence="3 4">
    <name type="scientific">Virgibacillus alimentarius</name>
    <dbReference type="NCBI Taxonomy" id="698769"/>
    <lineage>
        <taxon>Bacteria</taxon>
        <taxon>Bacillati</taxon>
        <taxon>Bacillota</taxon>
        <taxon>Bacilli</taxon>
        <taxon>Bacillales</taxon>
        <taxon>Bacillaceae</taxon>
        <taxon>Virgibacillus</taxon>
    </lineage>
</organism>
<dbReference type="Proteomes" id="UP001519294">
    <property type="component" value="Unassembled WGS sequence"/>
</dbReference>
<name>A0ABS4S7H0_9BACI</name>
<reference evidence="3 4" key="1">
    <citation type="submission" date="2021-03" db="EMBL/GenBank/DDBJ databases">
        <title>Genomic Encyclopedia of Type Strains, Phase IV (KMG-IV): sequencing the most valuable type-strain genomes for metagenomic binning, comparative biology and taxonomic classification.</title>
        <authorList>
            <person name="Goeker M."/>
        </authorList>
    </citation>
    <scope>NUCLEOTIDE SEQUENCE [LARGE SCALE GENOMIC DNA]</scope>
    <source>
        <strain evidence="3 4">DSM 25790</strain>
    </source>
</reference>
<evidence type="ECO:0000313" key="4">
    <source>
        <dbReference type="Proteomes" id="UP001519294"/>
    </source>
</evidence>
<evidence type="ECO:0000259" key="2">
    <source>
        <dbReference type="PROSITE" id="PS50975"/>
    </source>
</evidence>
<dbReference type="InterPro" id="IPR026838">
    <property type="entry name" value="YheC/D"/>
</dbReference>
<evidence type="ECO:0000313" key="3">
    <source>
        <dbReference type="EMBL" id="MBP2257436.1"/>
    </source>
</evidence>
<accession>A0ABS4S7H0</accession>
<dbReference type="InterPro" id="IPR011761">
    <property type="entry name" value="ATP-grasp"/>
</dbReference>
<keyword evidence="4" id="KW-1185">Reference proteome</keyword>
<feature type="domain" description="ATP-grasp" evidence="2">
    <location>
        <begin position="110"/>
        <end position="338"/>
    </location>
</feature>
<dbReference type="EMBL" id="JAGIKX010000008">
    <property type="protein sequence ID" value="MBP2257436.1"/>
    <property type="molecule type" value="Genomic_DNA"/>
</dbReference>
<evidence type="ECO:0000256" key="1">
    <source>
        <dbReference type="PROSITE-ProRule" id="PRU00409"/>
    </source>
</evidence>